<evidence type="ECO:0000313" key="2">
    <source>
        <dbReference type="EMBL" id="KAK7409304.1"/>
    </source>
</evidence>
<reference evidence="2 3" key="1">
    <citation type="journal article" date="2025" name="Microbiol. Resour. Announc.">
        <title>Draft genome sequences for Neonectria magnoliae and Neonectria punicea, canker pathogens of Liriodendron tulipifera and Acer saccharum in West Virginia.</title>
        <authorList>
            <person name="Petronek H.M."/>
            <person name="Kasson M.T."/>
            <person name="Metheny A.M."/>
            <person name="Stauder C.M."/>
            <person name="Lovett B."/>
            <person name="Lynch S.C."/>
            <person name="Garnas J.R."/>
            <person name="Kasson L.R."/>
            <person name="Stajich J.E."/>
        </authorList>
    </citation>
    <scope>NUCLEOTIDE SEQUENCE [LARGE SCALE GENOMIC DNA]</scope>
    <source>
        <strain evidence="2 3">NRRL 64653</strain>
    </source>
</reference>
<protein>
    <recommendedName>
        <fullName evidence="4">Secreted protein</fullName>
    </recommendedName>
</protein>
<accession>A0ABR1GV46</accession>
<gene>
    <name evidence="2" type="ORF">QQX98_008544</name>
</gene>
<proteinExistence type="predicted"/>
<organism evidence="2 3">
    <name type="scientific">Neonectria punicea</name>
    <dbReference type="NCBI Taxonomy" id="979145"/>
    <lineage>
        <taxon>Eukaryota</taxon>
        <taxon>Fungi</taxon>
        <taxon>Dikarya</taxon>
        <taxon>Ascomycota</taxon>
        <taxon>Pezizomycotina</taxon>
        <taxon>Sordariomycetes</taxon>
        <taxon>Hypocreomycetidae</taxon>
        <taxon>Hypocreales</taxon>
        <taxon>Nectriaceae</taxon>
        <taxon>Neonectria</taxon>
    </lineage>
</organism>
<feature type="chain" id="PRO_5045515419" description="Secreted protein" evidence="1">
    <location>
        <begin position="19"/>
        <end position="136"/>
    </location>
</feature>
<name>A0ABR1GV46_9HYPO</name>
<evidence type="ECO:0000313" key="3">
    <source>
        <dbReference type="Proteomes" id="UP001498476"/>
    </source>
</evidence>
<sequence>MRVSSLFLGSCAAASVYAGCFSSGFAWDSEKQTALDEVKRLCDDGTLSGIFTRNQFKIACINLGVGSGQGKKADVRVQADGLDPQPDGSQLVGADDCTDYLQREINGCQYGGASTYDFTDQGHFTFVADPNNGNCA</sequence>
<evidence type="ECO:0000256" key="1">
    <source>
        <dbReference type="SAM" id="SignalP"/>
    </source>
</evidence>
<keyword evidence="1" id="KW-0732">Signal</keyword>
<dbReference type="EMBL" id="JAZAVJ010000156">
    <property type="protein sequence ID" value="KAK7409304.1"/>
    <property type="molecule type" value="Genomic_DNA"/>
</dbReference>
<feature type="signal peptide" evidence="1">
    <location>
        <begin position="1"/>
        <end position="18"/>
    </location>
</feature>
<evidence type="ECO:0008006" key="4">
    <source>
        <dbReference type="Google" id="ProtNLM"/>
    </source>
</evidence>
<dbReference type="Proteomes" id="UP001498476">
    <property type="component" value="Unassembled WGS sequence"/>
</dbReference>
<keyword evidence="3" id="KW-1185">Reference proteome</keyword>
<comment type="caution">
    <text evidence="2">The sequence shown here is derived from an EMBL/GenBank/DDBJ whole genome shotgun (WGS) entry which is preliminary data.</text>
</comment>